<feature type="chain" id="PRO_5047099105" evidence="1">
    <location>
        <begin position="27"/>
        <end position="96"/>
    </location>
</feature>
<feature type="signal peptide" evidence="1">
    <location>
        <begin position="1"/>
        <end position="26"/>
    </location>
</feature>
<reference evidence="2 3" key="1">
    <citation type="submission" date="2023-05" db="EMBL/GenBank/DDBJ databases">
        <title>Sequencing and Assembly of Streptomyces sp. NP73.</title>
        <authorList>
            <person name="Konwar A.N."/>
            <person name="Saikia K."/>
            <person name="Thakur D."/>
        </authorList>
    </citation>
    <scope>NUCLEOTIDE SEQUENCE [LARGE SCALE GENOMIC DNA]</scope>
    <source>
        <strain evidence="2 3">NP73</strain>
    </source>
</reference>
<keyword evidence="1" id="KW-0732">Signal</keyword>
<dbReference type="RefSeq" id="WP_125815268.1">
    <property type="nucleotide sequence ID" value="NZ_JASITI010000006.1"/>
</dbReference>
<organism evidence="2 3">
    <name type="scientific">Streptomyces katrae</name>
    <dbReference type="NCBI Taxonomy" id="68223"/>
    <lineage>
        <taxon>Bacteria</taxon>
        <taxon>Bacillati</taxon>
        <taxon>Actinomycetota</taxon>
        <taxon>Actinomycetes</taxon>
        <taxon>Kitasatosporales</taxon>
        <taxon>Streptomycetaceae</taxon>
        <taxon>Streptomyces</taxon>
    </lineage>
</organism>
<dbReference type="Proteomes" id="UP001223390">
    <property type="component" value="Unassembled WGS sequence"/>
</dbReference>
<evidence type="ECO:0000313" key="2">
    <source>
        <dbReference type="EMBL" id="MDK9495487.1"/>
    </source>
</evidence>
<accession>A0ABT7GPH1</accession>
<gene>
    <name evidence="2" type="ORF">QEZ40_006137</name>
</gene>
<keyword evidence="3" id="KW-1185">Reference proteome</keyword>
<protein>
    <submittedName>
        <fullName evidence="2">Uncharacterized protein</fullName>
    </submittedName>
</protein>
<name>A0ABT7GPH1_9ACTN</name>
<sequence>MKLKRLALTALTAALLTVGVPAAAHAGTAPPTIDPDRGTGGCRVVPEEELLQRFTAEGLASMRASGVLPATGPVRLCTGGGSGNGWGPVPPRDKIV</sequence>
<evidence type="ECO:0000256" key="1">
    <source>
        <dbReference type="SAM" id="SignalP"/>
    </source>
</evidence>
<comment type="caution">
    <text evidence="2">The sequence shown here is derived from an EMBL/GenBank/DDBJ whole genome shotgun (WGS) entry which is preliminary data.</text>
</comment>
<evidence type="ECO:0000313" key="3">
    <source>
        <dbReference type="Proteomes" id="UP001223390"/>
    </source>
</evidence>
<proteinExistence type="predicted"/>
<dbReference type="EMBL" id="JASITI010000006">
    <property type="protein sequence ID" value="MDK9495487.1"/>
    <property type="molecule type" value="Genomic_DNA"/>
</dbReference>